<dbReference type="Pfam" id="PF22746">
    <property type="entry name" value="SHOCT-like_DUF2089-C"/>
    <property type="match status" value="1"/>
</dbReference>
<name>H6LJA5_ACEWD</name>
<dbReference type="EMBL" id="CP002987">
    <property type="protein sequence ID" value="AFA48668.1"/>
    <property type="molecule type" value="Genomic_DNA"/>
</dbReference>
<dbReference type="Proteomes" id="UP000007177">
    <property type="component" value="Chromosome"/>
</dbReference>
<feature type="domain" description="YvlB/LiaX N-terminal" evidence="2">
    <location>
        <begin position="64"/>
        <end position="93"/>
    </location>
</feature>
<dbReference type="eggNOG" id="COG3877">
    <property type="taxonomic scope" value="Bacteria"/>
</dbReference>
<dbReference type="Pfam" id="PF09862">
    <property type="entry name" value="DUF2089"/>
    <property type="match status" value="1"/>
</dbReference>
<evidence type="ECO:0000313" key="4">
    <source>
        <dbReference type="Proteomes" id="UP000007177"/>
    </source>
</evidence>
<dbReference type="InterPro" id="IPR018658">
    <property type="entry name" value="DUF2089"/>
</dbReference>
<gene>
    <name evidence="3" type="ordered locus">Awo_c18890</name>
</gene>
<accession>H6LJA5</accession>
<keyword evidence="4" id="KW-1185">Reference proteome</keyword>
<dbReference type="KEGG" id="awo:Awo_c18890"/>
<reference evidence="4" key="1">
    <citation type="submission" date="2011-07" db="EMBL/GenBank/DDBJ databases">
        <title>Complete genome sequence of Acetobacterium woodii.</title>
        <authorList>
            <person name="Poehlein A."/>
            <person name="Schmidt S."/>
            <person name="Kaster A.-K."/>
            <person name="Goenrich M."/>
            <person name="Vollmers J."/>
            <person name="Thuermer A."/>
            <person name="Gottschalk G."/>
            <person name="Thauer R.K."/>
            <person name="Daniel R."/>
            <person name="Mueller V."/>
        </authorList>
    </citation>
    <scope>NUCLEOTIDE SEQUENCE [LARGE SCALE GENOMIC DNA]</scope>
    <source>
        <strain evidence="4">ATCC 29683 / DSM 1030 / JCM 2381 / KCTC 1655 / WB1</strain>
    </source>
</reference>
<sequence length="97" mass="11313">MKELPHWLIGLENGDLNFIKQFIVASGSLKDIAKYYDVTYPTIRLRLDKLIQKIEVSETEEEKPFITLVKQLAIEDKMDLETAKLLIDSYKKDLEVK</sequence>
<dbReference type="RefSeq" id="WP_014356268.1">
    <property type="nucleotide sequence ID" value="NC_016894.1"/>
</dbReference>
<dbReference type="OrthoDB" id="9797643at2"/>
<protein>
    <recommendedName>
        <fullName evidence="5">DUF2089 family protein</fullName>
    </recommendedName>
</protein>
<organism evidence="3 4">
    <name type="scientific">Acetobacterium woodii (strain ATCC 29683 / DSM 1030 / JCM 2381 / KCTC 1655 / WB1)</name>
    <dbReference type="NCBI Taxonomy" id="931626"/>
    <lineage>
        <taxon>Bacteria</taxon>
        <taxon>Bacillati</taxon>
        <taxon>Bacillota</taxon>
        <taxon>Clostridia</taxon>
        <taxon>Eubacteriales</taxon>
        <taxon>Eubacteriaceae</taxon>
        <taxon>Acetobacterium</taxon>
    </lineage>
</organism>
<dbReference type="InterPro" id="IPR053959">
    <property type="entry name" value="YvlB/LiaX_N"/>
</dbReference>
<reference evidence="3 4" key="2">
    <citation type="journal article" date="2012" name="PLoS ONE">
        <title>An ancient pathway combining carbon dioxide fixation with the generation and utilization of a sodium ion gradient for ATP synthesis.</title>
        <authorList>
            <person name="Poehlein A."/>
            <person name="Schmidt S."/>
            <person name="Kaster A.K."/>
            <person name="Goenrich M."/>
            <person name="Vollmers J."/>
            <person name="Thurmer A."/>
            <person name="Bertsch J."/>
            <person name="Schuchmann K."/>
            <person name="Voigt B."/>
            <person name="Hecker M."/>
            <person name="Daniel R."/>
            <person name="Thauer R.K."/>
            <person name="Gottschalk G."/>
            <person name="Muller V."/>
        </authorList>
    </citation>
    <scope>NUCLEOTIDE SEQUENCE [LARGE SCALE GENOMIC DNA]</scope>
    <source>
        <strain evidence="4">ATCC 29683 / DSM 1030 / JCM 2381 / KCTC 1655 / WB1</strain>
    </source>
</reference>
<dbReference type="HOGENOM" id="CLU_132137_1_0_9"/>
<evidence type="ECO:0000259" key="2">
    <source>
        <dbReference type="Pfam" id="PF22746"/>
    </source>
</evidence>
<proteinExistence type="predicted"/>
<dbReference type="AlphaFoldDB" id="H6LJA5"/>
<feature type="domain" description="DUF2089" evidence="1">
    <location>
        <begin position="11"/>
        <end position="55"/>
    </location>
</feature>
<evidence type="ECO:0000259" key="1">
    <source>
        <dbReference type="Pfam" id="PF09862"/>
    </source>
</evidence>
<evidence type="ECO:0000313" key="3">
    <source>
        <dbReference type="EMBL" id="AFA48668.1"/>
    </source>
</evidence>
<evidence type="ECO:0008006" key="5">
    <source>
        <dbReference type="Google" id="ProtNLM"/>
    </source>
</evidence>